<evidence type="ECO:0000313" key="3">
    <source>
        <dbReference type="EMBL" id="GIY12756.1"/>
    </source>
</evidence>
<dbReference type="AlphaFoldDB" id="A0AAV4QWS4"/>
<feature type="region of interest" description="Disordered" evidence="1">
    <location>
        <begin position="506"/>
        <end position="575"/>
    </location>
</feature>
<feature type="compositionally biased region" description="Low complexity" evidence="1">
    <location>
        <begin position="310"/>
        <end position="319"/>
    </location>
</feature>
<feature type="chain" id="PRO_5043607436" evidence="2">
    <location>
        <begin position="43"/>
        <end position="792"/>
    </location>
</feature>
<organism evidence="3 4">
    <name type="scientific">Caerostris darwini</name>
    <dbReference type="NCBI Taxonomy" id="1538125"/>
    <lineage>
        <taxon>Eukaryota</taxon>
        <taxon>Metazoa</taxon>
        <taxon>Ecdysozoa</taxon>
        <taxon>Arthropoda</taxon>
        <taxon>Chelicerata</taxon>
        <taxon>Arachnida</taxon>
        <taxon>Araneae</taxon>
        <taxon>Araneomorphae</taxon>
        <taxon>Entelegynae</taxon>
        <taxon>Araneoidea</taxon>
        <taxon>Araneidae</taxon>
        <taxon>Caerostris</taxon>
    </lineage>
</organism>
<reference evidence="3 4" key="1">
    <citation type="submission" date="2021-06" db="EMBL/GenBank/DDBJ databases">
        <title>Caerostris darwini draft genome.</title>
        <authorList>
            <person name="Kono N."/>
            <person name="Arakawa K."/>
        </authorList>
    </citation>
    <scope>NUCLEOTIDE SEQUENCE [LARGE SCALE GENOMIC DNA]</scope>
</reference>
<comment type="caution">
    <text evidence="3">The sequence shown here is derived from an EMBL/GenBank/DDBJ whole genome shotgun (WGS) entry which is preliminary data.</text>
</comment>
<feature type="compositionally biased region" description="Basic and acidic residues" evidence="1">
    <location>
        <begin position="732"/>
        <end position="741"/>
    </location>
</feature>
<keyword evidence="4" id="KW-1185">Reference proteome</keyword>
<evidence type="ECO:0000256" key="2">
    <source>
        <dbReference type="SAM" id="SignalP"/>
    </source>
</evidence>
<feature type="region of interest" description="Disordered" evidence="1">
    <location>
        <begin position="722"/>
        <end position="741"/>
    </location>
</feature>
<keyword evidence="2" id="KW-0732">Signal</keyword>
<proteinExistence type="predicted"/>
<name>A0AAV4QWS4_9ARAC</name>
<feature type="compositionally biased region" description="Polar residues" evidence="1">
    <location>
        <begin position="293"/>
        <end position="302"/>
    </location>
</feature>
<evidence type="ECO:0000256" key="1">
    <source>
        <dbReference type="SAM" id="MobiDB-lite"/>
    </source>
</evidence>
<feature type="signal peptide" evidence="2">
    <location>
        <begin position="1"/>
        <end position="42"/>
    </location>
</feature>
<feature type="compositionally biased region" description="Basic and acidic residues" evidence="1">
    <location>
        <begin position="467"/>
        <end position="477"/>
    </location>
</feature>
<feature type="region of interest" description="Disordered" evidence="1">
    <location>
        <begin position="457"/>
        <end position="481"/>
    </location>
</feature>
<accession>A0AAV4QWS4</accession>
<feature type="region of interest" description="Disordered" evidence="1">
    <location>
        <begin position="285"/>
        <end position="329"/>
    </location>
</feature>
<sequence length="792" mass="92077">MFQRRGLDALFRMDIRRCSGPKTGRCFTILFLVCFFVHHVAAALEDYSPVLENQGLSENPEDSRNKLESLAHLLPYNSEQDTDYKRSSAFFPLRGKKLTSSDLDALNYPFMSQQGDSEEKRSQFYPLRGKKIPEEFKRGSYFMPMRGRKDDDERWSEDEESLDKRMSSFMPMRGKKKSGFLDTFPHLGKPGTYPTEIMYPSSSGSNRQKREVGSVTDGKTSVDDTSSKETESGEVETSLESGNHLVQKRSAAFMPMRGRQDLQSFNSQGIKTRLLEKKQSSFMPMRGRRYPLDSSNESLSIDTKSEEESTTQTQSVSSKGDTENLQTFDDNKRAASFMPMRGRKAYYDDMTSMEYDIDSQEDKRRSNFMPMRGRRMMDDAPFDDKRAASFMPMRGRREWMEGSSNYIDHDAENHEMNLGDKRGSSFMPMRGRREFLKDQDMDSDDKRASYFMPMRGRRSVDVSSSENKMESSREKRSSFMPMRGRRENSLDFSSEDILDKRSSFMPMRGRRLNDPDSYFEDPSDKRSSFMPMRGRKFDSSVEDPSDKRSSFMPMRGRKFDSSFEDPSDKRSSFMPMRGRKFDSSFDDILDKKSSSFMPMRGRKFDSSFDDILDKKSSSFMPMRGRRDPSENETQYLNDKRGSYFMPMRGRRGTSDSSYYYNPYPFVISSGIGSSLMTRHFNGKHFPIDSMRRYVAKGKKFDWDSVKRAFHATRGKRIQLDKEFTGEEEPENSEEHQLDGEGKDCRYKRSILRPRISVKSHKQYIALKRPMSFFATRGKRLDDSTIDSVSKLR</sequence>
<evidence type="ECO:0000313" key="4">
    <source>
        <dbReference type="Proteomes" id="UP001054837"/>
    </source>
</evidence>
<feature type="region of interest" description="Disordered" evidence="1">
    <location>
        <begin position="180"/>
        <end position="241"/>
    </location>
</feature>
<protein>
    <submittedName>
        <fullName evidence="3">Uncharacterized protein</fullName>
    </submittedName>
</protein>
<dbReference type="EMBL" id="BPLQ01005113">
    <property type="protein sequence ID" value="GIY12756.1"/>
    <property type="molecule type" value="Genomic_DNA"/>
</dbReference>
<feature type="compositionally biased region" description="Basic and acidic residues" evidence="1">
    <location>
        <begin position="220"/>
        <end position="231"/>
    </location>
</feature>
<dbReference type="Proteomes" id="UP001054837">
    <property type="component" value="Unassembled WGS sequence"/>
</dbReference>
<gene>
    <name evidence="3" type="primary">AVEN_9637_1</name>
    <name evidence="3" type="ORF">CDAR_262261</name>
</gene>
<feature type="compositionally biased region" description="Basic and acidic residues" evidence="1">
    <location>
        <begin position="557"/>
        <end position="571"/>
    </location>
</feature>
<feature type="compositionally biased region" description="Basic and acidic residues" evidence="1">
    <location>
        <begin position="535"/>
        <end position="549"/>
    </location>
</feature>